<sequence>MLRCHAFPVEDAGDWMWEYPRGSAVGLVTTATAEVGGGKVARSGPDNVDLAFRRVEVSGRDCSGSGGSTVRDRWWKLGSFNVGSNALFCRKAVALESAGIAPYDSLRPVCYLTRSSHPYLKIS</sequence>
<keyword evidence="2" id="KW-1185">Reference proteome</keyword>
<dbReference type="EMBL" id="GL348715">
    <property type="protein sequence ID" value="EFH62220.1"/>
    <property type="molecule type" value="Genomic_DNA"/>
</dbReference>
<name>D7L3L8_ARALL</name>
<evidence type="ECO:0000313" key="1">
    <source>
        <dbReference type="EMBL" id="EFH62220.1"/>
    </source>
</evidence>
<evidence type="ECO:0000313" key="2">
    <source>
        <dbReference type="Proteomes" id="UP000008694"/>
    </source>
</evidence>
<dbReference type="AlphaFoldDB" id="D7L3L8"/>
<gene>
    <name evidence="1" type="ORF">ARALYDRAFT_674210</name>
</gene>
<dbReference type="HOGENOM" id="CLU_2018336_0_0_1"/>
<proteinExistence type="predicted"/>
<protein>
    <submittedName>
        <fullName evidence="1">Predicted protein</fullName>
    </submittedName>
</protein>
<reference evidence="2" key="1">
    <citation type="journal article" date="2011" name="Nat. Genet.">
        <title>The Arabidopsis lyrata genome sequence and the basis of rapid genome size change.</title>
        <authorList>
            <person name="Hu T.T."/>
            <person name="Pattyn P."/>
            <person name="Bakker E.G."/>
            <person name="Cao J."/>
            <person name="Cheng J.-F."/>
            <person name="Clark R.M."/>
            <person name="Fahlgren N."/>
            <person name="Fawcett J.A."/>
            <person name="Grimwood J."/>
            <person name="Gundlach H."/>
            <person name="Haberer G."/>
            <person name="Hollister J.D."/>
            <person name="Ossowski S."/>
            <person name="Ottilar R.P."/>
            <person name="Salamov A.A."/>
            <person name="Schneeberger K."/>
            <person name="Spannagl M."/>
            <person name="Wang X."/>
            <person name="Yang L."/>
            <person name="Nasrallah M.E."/>
            <person name="Bergelson J."/>
            <person name="Carrington J.C."/>
            <person name="Gaut B.S."/>
            <person name="Schmutz J."/>
            <person name="Mayer K.F.X."/>
            <person name="Van de Peer Y."/>
            <person name="Grigoriev I.V."/>
            <person name="Nordborg M."/>
            <person name="Weigel D."/>
            <person name="Guo Y.-L."/>
        </authorList>
    </citation>
    <scope>NUCLEOTIDE SEQUENCE [LARGE SCALE GENOMIC DNA]</scope>
    <source>
        <strain evidence="2">cv. MN47</strain>
    </source>
</reference>
<dbReference type="Proteomes" id="UP000008694">
    <property type="component" value="Unassembled WGS sequence"/>
</dbReference>
<accession>D7L3L8</accession>
<dbReference type="Gramene" id="Al_scaffold_0003_3407">
    <property type="protein sequence ID" value="Al_scaffold_0003_3407"/>
    <property type="gene ID" value="Al_scaffold_0003_3407"/>
</dbReference>
<organism evidence="2">
    <name type="scientific">Arabidopsis lyrata subsp. lyrata</name>
    <name type="common">Lyre-leaved rock-cress</name>
    <dbReference type="NCBI Taxonomy" id="81972"/>
    <lineage>
        <taxon>Eukaryota</taxon>
        <taxon>Viridiplantae</taxon>
        <taxon>Streptophyta</taxon>
        <taxon>Embryophyta</taxon>
        <taxon>Tracheophyta</taxon>
        <taxon>Spermatophyta</taxon>
        <taxon>Magnoliopsida</taxon>
        <taxon>eudicotyledons</taxon>
        <taxon>Gunneridae</taxon>
        <taxon>Pentapetalae</taxon>
        <taxon>rosids</taxon>
        <taxon>malvids</taxon>
        <taxon>Brassicales</taxon>
        <taxon>Brassicaceae</taxon>
        <taxon>Camelineae</taxon>
        <taxon>Arabidopsis</taxon>
    </lineage>
</organism>